<evidence type="ECO:0000313" key="1">
    <source>
        <dbReference type="EMBL" id="AYF28834.1"/>
    </source>
</evidence>
<proteinExistence type="predicted"/>
<dbReference type="KEGG" id="mtua:CSH63_15490"/>
<dbReference type="Proteomes" id="UP000267804">
    <property type="component" value="Chromosome"/>
</dbReference>
<name>A0A386WQG8_9ACTN</name>
<dbReference type="AlphaFoldDB" id="A0A386WQG8"/>
<protein>
    <submittedName>
        <fullName evidence="1">Uncharacterized protein</fullName>
    </submittedName>
</protein>
<accession>A0A386WQG8</accession>
<sequence>MTVREQWDGGEWQVHCCTLLAIRHGEDVQFIPDRVRGDGGMEAYRLDDGVVYQCYAPEIALNTAAQTTAQKGKIRDDIAKLVGKPADTMKLLGDGYSIRRWVLLTPDYDDKELVKYARYKSKKTRDLAPRPPWCHDDFQIVICTDKELFPTELKTLSGMSAGSIHINVPEPDDDEAVEDLGPTLAQRLRNKLAEHPQLSDDPDRLDGQCTDTIFEYVYGKRQLEVLESRYGLAYEAVVRRARSTFRTIRRKMDAGSGGPSDLIDLIEQLTSSFSRDVPALAPLACDELARHYVASWLIDCPLRFRSTAA</sequence>
<dbReference type="EMBL" id="CP024087">
    <property type="protein sequence ID" value="AYF28834.1"/>
    <property type="molecule type" value="Genomic_DNA"/>
</dbReference>
<organism evidence="1 2">
    <name type="scientific">Micromonospora tulbaghiae</name>
    <dbReference type="NCBI Taxonomy" id="479978"/>
    <lineage>
        <taxon>Bacteria</taxon>
        <taxon>Bacillati</taxon>
        <taxon>Actinomycetota</taxon>
        <taxon>Actinomycetes</taxon>
        <taxon>Micromonosporales</taxon>
        <taxon>Micromonosporaceae</taxon>
        <taxon>Micromonospora</taxon>
    </lineage>
</organism>
<evidence type="ECO:0000313" key="2">
    <source>
        <dbReference type="Proteomes" id="UP000267804"/>
    </source>
</evidence>
<dbReference type="RefSeq" id="WP_120570901.1">
    <property type="nucleotide sequence ID" value="NZ_CP024087.1"/>
</dbReference>
<gene>
    <name evidence="1" type="ORF">CSH63_15490</name>
</gene>
<reference evidence="1 2" key="1">
    <citation type="submission" date="2017-10" db="EMBL/GenBank/DDBJ databases">
        <title>Integration of genomic and chemical information greatly accelerates assignment of the full stereostructure of myelolactone, a potent inhibitor of myeloma from a marine-derived Micromonospora.</title>
        <authorList>
            <person name="Kim M.C."/>
            <person name="Machado H."/>
            <person name="Jensen P.R."/>
            <person name="Fenical W."/>
        </authorList>
    </citation>
    <scope>NUCLEOTIDE SEQUENCE [LARGE SCALE GENOMIC DNA]</scope>
    <source>
        <strain evidence="1 2">CNY-010</strain>
    </source>
</reference>